<gene>
    <name evidence="4" type="ORF">Ate02nite_67340</name>
</gene>
<dbReference type="InterPro" id="IPR022385">
    <property type="entry name" value="Rhs_assc_core"/>
</dbReference>
<dbReference type="NCBIfam" id="TIGR01443">
    <property type="entry name" value="intein_Cterm"/>
    <property type="match status" value="1"/>
</dbReference>
<dbReference type="InterPro" id="IPR050708">
    <property type="entry name" value="T6SS_VgrG/RHS"/>
</dbReference>
<evidence type="ECO:0000313" key="4">
    <source>
        <dbReference type="EMBL" id="GIF24004.1"/>
    </source>
</evidence>
<keyword evidence="5" id="KW-1185">Reference proteome</keyword>
<feature type="compositionally biased region" description="Polar residues" evidence="2">
    <location>
        <begin position="244"/>
        <end position="264"/>
    </location>
</feature>
<dbReference type="Gene3D" id="2.170.16.10">
    <property type="entry name" value="Hedgehog/Intein (Hint) domain"/>
    <property type="match status" value="1"/>
</dbReference>
<evidence type="ECO:0000313" key="5">
    <source>
        <dbReference type="Proteomes" id="UP000623608"/>
    </source>
</evidence>
<dbReference type="PANTHER" id="PTHR32305">
    <property type="match status" value="1"/>
</dbReference>
<proteinExistence type="predicted"/>
<dbReference type="CDD" id="cd00081">
    <property type="entry name" value="Hint"/>
    <property type="match status" value="1"/>
</dbReference>
<dbReference type="Pfam" id="PF25023">
    <property type="entry name" value="TEN_YD-shell"/>
    <property type="match status" value="1"/>
</dbReference>
<dbReference type="SUPFAM" id="SSF51294">
    <property type="entry name" value="Hedgehog/intein (Hint) domain"/>
    <property type="match status" value="1"/>
</dbReference>
<dbReference type="NCBIfam" id="TIGR03696">
    <property type="entry name" value="Rhs_assc_core"/>
    <property type="match status" value="1"/>
</dbReference>
<feature type="region of interest" description="Disordered" evidence="2">
    <location>
        <begin position="244"/>
        <end position="277"/>
    </location>
</feature>
<comment type="caution">
    <text evidence="4">The sequence shown here is derived from an EMBL/GenBank/DDBJ whole genome shotgun (WGS) entry which is preliminary data.</text>
</comment>
<sequence>MLSGRSRVDRIDVTPPAGGTAASTVTDARGRTVELRQYHGAAPTPQTAETGLAGTYVYTNTYNLDGSIKSTDLPGADTDLPDETLTYGYNDLGAPITLDTKYGPEARSYIGGTVYNALGEIDQIDRYFGSGGHVYTAYSREVDTGRLTAIRTDRDTVTPNSLTDTRFTYNPAGNITKITDVASDPADDTQCFTYDHLARLTEAWTPAGGDCAPTPSTALLGGPAAYWNSWQYDAIGNRTKQVAHSASGDSTTDYNYPTSSSTTVRPHAVTTTSGASTGTYSYDDSGNMLTRPTPSAGTQTMTWNADGALEKSSDNTGLTTYIYDADGNRFVRRDPTGHTLYLPGQEIRYDTSTGTTTATRYYSFAGGTIASRTGTALTWLSSDQQGTAQIAVDVGTQQATTRRQTPFGGPRGATMAWPNDKGFVGGTNDNTGLTHLGAREYDAGLGRFISVDPLLDLADPQQWNAYAYAANNPVSSSDPSGLMARDDKGGGAAALTDTVNTSAHSGCGSANACEKHNPVSEGGYGGTKASATKAKATGRRSATGRYFGTLGTNTVDFGSSIVPGGCVAQGVQVCIDQGNPLNALNFALDFVQCGAGNCDDLNVDFDCQNGWTSECNANLTFFVASMAVGGGPGLDAMLTRAAAKGKTARLAHGPCSFAAGTTVLMADGTTKPIEKLELGDEVAATDPVDGTTTGKPVTAWHDDIDLDMADVTVTDGHGHQNVIHTTQNHPFWTETTRQWTRADALQPGDRLASTTGSTAVVRDVHLFQHRAHRFNLTVADIHTYYVLAGNTPVLVHNCGDVALGTRAHGLREFADGNGYTHYLDSPSWQADVRAAVNDPNTRLHVRLDGFHGATPAEKFTNAYRSGMGDNWYATEWEMYKTGLAVRVGNRSWDSITFYDGGKVVNFPQPSFPMPGG</sequence>
<dbReference type="Gene3D" id="2.180.10.10">
    <property type="entry name" value="RHS repeat-associated core"/>
    <property type="match status" value="1"/>
</dbReference>
<evidence type="ECO:0000256" key="1">
    <source>
        <dbReference type="ARBA" id="ARBA00022737"/>
    </source>
</evidence>
<dbReference type="EMBL" id="BOMY01000042">
    <property type="protein sequence ID" value="GIF24004.1"/>
    <property type="molecule type" value="Genomic_DNA"/>
</dbReference>
<dbReference type="InterPro" id="IPR003587">
    <property type="entry name" value="Hint_dom_N"/>
</dbReference>
<dbReference type="Pfam" id="PF07591">
    <property type="entry name" value="PT-HINT"/>
    <property type="match status" value="1"/>
</dbReference>
<dbReference type="Proteomes" id="UP000623608">
    <property type="component" value="Unassembled WGS sequence"/>
</dbReference>
<dbReference type="AlphaFoldDB" id="A0A919TW43"/>
<feature type="region of interest" description="Disordered" evidence="2">
    <location>
        <begin position="1"/>
        <end position="24"/>
    </location>
</feature>
<dbReference type="Pfam" id="PF15531">
    <property type="entry name" value="Ntox27"/>
    <property type="match status" value="1"/>
</dbReference>
<accession>A0A919TW43</accession>
<dbReference type="PROSITE" id="PS50818">
    <property type="entry name" value="INTEIN_C_TER"/>
    <property type="match status" value="1"/>
</dbReference>
<dbReference type="InterPro" id="IPR030934">
    <property type="entry name" value="Intein_C"/>
</dbReference>
<reference evidence="4" key="1">
    <citation type="submission" date="2021-01" db="EMBL/GenBank/DDBJ databases">
        <title>Whole genome shotgun sequence of Actinoplanes tereljensis NBRC 105297.</title>
        <authorList>
            <person name="Komaki H."/>
            <person name="Tamura T."/>
        </authorList>
    </citation>
    <scope>NUCLEOTIDE SEQUENCE</scope>
    <source>
        <strain evidence="4">NBRC 105297</strain>
    </source>
</reference>
<evidence type="ECO:0000256" key="2">
    <source>
        <dbReference type="SAM" id="MobiDB-lite"/>
    </source>
</evidence>
<organism evidence="4 5">
    <name type="scientific">Paractinoplanes tereljensis</name>
    <dbReference type="NCBI Taxonomy" id="571912"/>
    <lineage>
        <taxon>Bacteria</taxon>
        <taxon>Bacillati</taxon>
        <taxon>Actinomycetota</taxon>
        <taxon>Actinomycetes</taxon>
        <taxon>Micromonosporales</taxon>
        <taxon>Micromonosporaceae</taxon>
        <taxon>Paractinoplanes</taxon>
    </lineage>
</organism>
<dbReference type="InterPro" id="IPR029112">
    <property type="entry name" value="Ntox27"/>
</dbReference>
<feature type="region of interest" description="Disordered" evidence="2">
    <location>
        <begin position="396"/>
        <end position="419"/>
    </location>
</feature>
<name>A0A919TW43_9ACTN</name>
<dbReference type="PANTHER" id="PTHR32305:SF17">
    <property type="entry name" value="TRNA NUCLEASE WAPA"/>
    <property type="match status" value="1"/>
</dbReference>
<feature type="domain" description="Hint" evidence="3">
    <location>
        <begin position="653"/>
        <end position="755"/>
    </location>
</feature>
<feature type="compositionally biased region" description="Basic and acidic residues" evidence="2">
    <location>
        <begin position="1"/>
        <end position="12"/>
    </location>
</feature>
<evidence type="ECO:0000259" key="3">
    <source>
        <dbReference type="SMART" id="SM00306"/>
    </source>
</evidence>
<dbReference type="InterPro" id="IPR036844">
    <property type="entry name" value="Hint_dom_sf"/>
</dbReference>
<keyword evidence="1" id="KW-0677">Repeat</keyword>
<dbReference type="SMART" id="SM00306">
    <property type="entry name" value="HintN"/>
    <property type="match status" value="1"/>
</dbReference>
<protein>
    <recommendedName>
        <fullName evidence="3">Hint domain-containing protein</fullName>
    </recommendedName>
</protein>
<dbReference type="InterPro" id="IPR056823">
    <property type="entry name" value="TEN-like_YD-shell"/>
</dbReference>